<feature type="transmembrane region" description="Helical" evidence="2">
    <location>
        <begin position="401"/>
        <end position="425"/>
    </location>
</feature>
<accession>A0AAV6Y6U3</accession>
<gene>
    <name evidence="3" type="ORF">BUALT_Bualt01G0081800</name>
</gene>
<evidence type="ECO:0000256" key="1">
    <source>
        <dbReference type="SAM" id="MobiDB-lite"/>
    </source>
</evidence>
<keyword evidence="2" id="KW-0472">Membrane</keyword>
<protein>
    <submittedName>
        <fullName evidence="3">Uncharacterized protein</fullName>
    </submittedName>
</protein>
<keyword evidence="2" id="KW-0812">Transmembrane</keyword>
<evidence type="ECO:0000313" key="4">
    <source>
        <dbReference type="Proteomes" id="UP000826271"/>
    </source>
</evidence>
<name>A0AAV6Y6U3_9LAMI</name>
<comment type="caution">
    <text evidence="3">The sequence shown here is derived from an EMBL/GenBank/DDBJ whole genome shotgun (WGS) entry which is preliminary data.</text>
</comment>
<reference evidence="3" key="1">
    <citation type="submission" date="2019-10" db="EMBL/GenBank/DDBJ databases">
        <authorList>
            <person name="Zhang R."/>
            <person name="Pan Y."/>
            <person name="Wang J."/>
            <person name="Ma R."/>
            <person name="Yu S."/>
        </authorList>
    </citation>
    <scope>NUCLEOTIDE SEQUENCE</scope>
    <source>
        <strain evidence="3">LA-IB0</strain>
        <tissue evidence="3">Leaf</tissue>
    </source>
</reference>
<feature type="compositionally biased region" description="Polar residues" evidence="1">
    <location>
        <begin position="268"/>
        <end position="288"/>
    </location>
</feature>
<dbReference type="PANTHER" id="PTHR33868">
    <property type="entry name" value="EXPRESSED PROTEIN"/>
    <property type="match status" value="1"/>
</dbReference>
<evidence type="ECO:0000256" key="2">
    <source>
        <dbReference type="SAM" id="Phobius"/>
    </source>
</evidence>
<feature type="region of interest" description="Disordered" evidence="1">
    <location>
        <begin position="265"/>
        <end position="289"/>
    </location>
</feature>
<keyword evidence="2" id="KW-1133">Transmembrane helix</keyword>
<dbReference type="AlphaFoldDB" id="A0AAV6Y6U3"/>
<proteinExistence type="predicted"/>
<dbReference type="EMBL" id="WHWC01000001">
    <property type="protein sequence ID" value="KAG8390423.1"/>
    <property type="molecule type" value="Genomic_DNA"/>
</dbReference>
<dbReference type="PANTHER" id="PTHR33868:SF18">
    <property type="entry name" value="TRANSMEMBRANE PROTEIN"/>
    <property type="match status" value="1"/>
</dbReference>
<keyword evidence="4" id="KW-1185">Reference proteome</keyword>
<dbReference type="Proteomes" id="UP000826271">
    <property type="component" value="Unassembled WGS sequence"/>
</dbReference>
<sequence length="428" mass="47881">MSTLKSESGGNSSESIYGSYSFIGDRKPCKGNSSSLDSVFDAKCWLHHHGIGRCYSHDQLNVFAPEIELLTASCVNGNAKASAANQLIEEYYTTYPKIDSAFCSDGPSKHFNCHCDSLLQEFKSTINDDLLSNAHLMDLDSCNSLLFERPKKLCSDLDSQWIGLKKIEPWWHTADKGDLASLVSQRSSHYIVNCDLPEVQNTHVVKVSGGYVNYLDQVKDRTINEETTVSHEADFTHKNLDSVSTDKSLGKRGLMDCMLQESDRNFSSRDGFSTSKVDSPDTQESTGGDLSRDQLLEALCHSQTRAREAEKSAQKACDEKDHIFNLFFHQASCLFAYRLWLRMLQLERLCLQLRSNNQISSFTTPSLLPWVRSKGVILRKNRKRVSKKKPGGKRDCMRKCAIAFAVGLSLAGAGLLVGWTIGWFFPAI</sequence>
<organism evidence="3 4">
    <name type="scientific">Buddleja alternifolia</name>
    <dbReference type="NCBI Taxonomy" id="168488"/>
    <lineage>
        <taxon>Eukaryota</taxon>
        <taxon>Viridiplantae</taxon>
        <taxon>Streptophyta</taxon>
        <taxon>Embryophyta</taxon>
        <taxon>Tracheophyta</taxon>
        <taxon>Spermatophyta</taxon>
        <taxon>Magnoliopsida</taxon>
        <taxon>eudicotyledons</taxon>
        <taxon>Gunneridae</taxon>
        <taxon>Pentapetalae</taxon>
        <taxon>asterids</taxon>
        <taxon>lamiids</taxon>
        <taxon>Lamiales</taxon>
        <taxon>Scrophulariaceae</taxon>
        <taxon>Buddlejeae</taxon>
        <taxon>Buddleja</taxon>
    </lineage>
</organism>
<evidence type="ECO:0000313" key="3">
    <source>
        <dbReference type="EMBL" id="KAG8390423.1"/>
    </source>
</evidence>